<name>A0A1F7FC40_UNCRA</name>
<evidence type="ECO:0000313" key="4">
    <source>
        <dbReference type="Proteomes" id="UP000179243"/>
    </source>
</evidence>
<protein>
    <recommendedName>
        <fullName evidence="2">SPOR domain-containing protein</fullName>
    </recommendedName>
</protein>
<reference evidence="3 4" key="1">
    <citation type="journal article" date="2016" name="Nat. Commun.">
        <title>Thousands of microbial genomes shed light on interconnected biogeochemical processes in an aquifer system.</title>
        <authorList>
            <person name="Anantharaman K."/>
            <person name="Brown C.T."/>
            <person name="Hug L.A."/>
            <person name="Sharon I."/>
            <person name="Castelle C.J."/>
            <person name="Probst A.J."/>
            <person name="Thomas B.C."/>
            <person name="Singh A."/>
            <person name="Wilkins M.J."/>
            <person name="Karaoz U."/>
            <person name="Brodie E.L."/>
            <person name="Williams K.H."/>
            <person name="Hubbard S.S."/>
            <person name="Banfield J.F."/>
        </authorList>
    </citation>
    <scope>NUCLEOTIDE SEQUENCE [LARGE SCALE GENOMIC DNA]</scope>
</reference>
<dbReference type="InterPro" id="IPR007730">
    <property type="entry name" value="SPOR-like_dom"/>
</dbReference>
<comment type="caution">
    <text evidence="3">The sequence shown here is derived from an EMBL/GenBank/DDBJ whole genome shotgun (WGS) entry which is preliminary data.</text>
</comment>
<dbReference type="AlphaFoldDB" id="A0A1F7FC40"/>
<dbReference type="SUPFAM" id="SSF48452">
    <property type="entry name" value="TPR-like"/>
    <property type="match status" value="1"/>
</dbReference>
<dbReference type="PROSITE" id="PS51257">
    <property type="entry name" value="PROKAR_LIPOPROTEIN"/>
    <property type="match status" value="1"/>
</dbReference>
<feature type="domain" description="SPOR" evidence="2">
    <location>
        <begin position="195"/>
        <end position="275"/>
    </location>
</feature>
<dbReference type="Gene3D" id="1.25.40.10">
    <property type="entry name" value="Tetratricopeptide repeat domain"/>
    <property type="match status" value="1"/>
</dbReference>
<dbReference type="PROSITE" id="PS51724">
    <property type="entry name" value="SPOR"/>
    <property type="match status" value="1"/>
</dbReference>
<dbReference type="Pfam" id="PF05036">
    <property type="entry name" value="SPOR"/>
    <property type="match status" value="1"/>
</dbReference>
<dbReference type="InterPro" id="IPR019734">
    <property type="entry name" value="TPR_rpt"/>
</dbReference>
<keyword evidence="1" id="KW-0802">TPR repeat</keyword>
<dbReference type="SUPFAM" id="SSF110997">
    <property type="entry name" value="Sporulation related repeat"/>
    <property type="match status" value="1"/>
</dbReference>
<dbReference type="InterPro" id="IPR011990">
    <property type="entry name" value="TPR-like_helical_dom_sf"/>
</dbReference>
<proteinExistence type="predicted"/>
<dbReference type="Gene3D" id="3.30.70.1070">
    <property type="entry name" value="Sporulation related repeat"/>
    <property type="match status" value="1"/>
</dbReference>
<dbReference type="GO" id="GO:0042834">
    <property type="term" value="F:peptidoglycan binding"/>
    <property type="evidence" value="ECO:0007669"/>
    <property type="project" value="InterPro"/>
</dbReference>
<accession>A0A1F7FC40</accession>
<feature type="repeat" description="TPR" evidence="1">
    <location>
        <begin position="34"/>
        <end position="67"/>
    </location>
</feature>
<dbReference type="Proteomes" id="UP000179243">
    <property type="component" value="Unassembled WGS sequence"/>
</dbReference>
<evidence type="ECO:0000256" key="1">
    <source>
        <dbReference type="PROSITE-ProRule" id="PRU00339"/>
    </source>
</evidence>
<evidence type="ECO:0000313" key="3">
    <source>
        <dbReference type="EMBL" id="OGK04255.1"/>
    </source>
</evidence>
<dbReference type="PROSITE" id="PS50005">
    <property type="entry name" value="TPR"/>
    <property type="match status" value="1"/>
</dbReference>
<organism evidence="3 4">
    <name type="scientific">Candidatus Raymondbacteria bacterium RIFOXYD12_FULL_49_13</name>
    <dbReference type="NCBI Taxonomy" id="1817890"/>
    <lineage>
        <taxon>Bacteria</taxon>
        <taxon>Raymondiibacteriota</taxon>
    </lineage>
</organism>
<evidence type="ECO:0000259" key="2">
    <source>
        <dbReference type="PROSITE" id="PS51724"/>
    </source>
</evidence>
<gene>
    <name evidence="3" type="ORF">A2519_18005</name>
</gene>
<dbReference type="InterPro" id="IPR036680">
    <property type="entry name" value="SPOR-like_sf"/>
</dbReference>
<sequence>MRSEQGLRFSVWSSSIAFILACCAPLFAESPLSSQGLFKEGQRFYAMGDYARAAASFTRNVQETPSDPGSLLWGGFSYMAASQYDSAIAVFQSIPGASGIVFLKAQVGLGMALSAQRKYTEANIRLIQALSLNETAFRSSGYYQLQKNFWEMGNIEKSDEYAGKLLLEFPHALETRLLAKELSAPAQGLARVPPAITNATFGVQVGAFGDRANAKRLLAELRVRYHHVEIREKTGNDKKTVYAVVVGDFDVREKAAQFAQEKLGERFKAYIIIEK</sequence>
<dbReference type="EMBL" id="MFYX01000074">
    <property type="protein sequence ID" value="OGK04255.1"/>
    <property type="molecule type" value="Genomic_DNA"/>
</dbReference>